<organism evidence="1 2">
    <name type="scientific">Paracoccus broussonetiae</name>
    <dbReference type="NCBI Taxonomy" id="3075834"/>
    <lineage>
        <taxon>Bacteria</taxon>
        <taxon>Pseudomonadati</taxon>
        <taxon>Pseudomonadota</taxon>
        <taxon>Alphaproteobacteria</taxon>
        <taxon>Rhodobacterales</taxon>
        <taxon>Paracoccaceae</taxon>
        <taxon>Paracoccus</taxon>
    </lineage>
</organism>
<evidence type="ECO:0000313" key="1">
    <source>
        <dbReference type="EMBL" id="MDT1064527.1"/>
    </source>
</evidence>
<proteinExistence type="predicted"/>
<evidence type="ECO:0000313" key="2">
    <source>
        <dbReference type="Proteomes" id="UP001251085"/>
    </source>
</evidence>
<reference evidence="2" key="1">
    <citation type="submission" date="2023-07" db="EMBL/GenBank/DDBJ databases">
        <title>Characterization of two Paracoccaceae strains isolated from Phycosphere and proposal of Xinfangfangia lacusdiani sp. nov.</title>
        <authorList>
            <person name="Deng Y."/>
            <person name="Zhang Y.Q."/>
        </authorList>
    </citation>
    <scope>NUCLEOTIDE SEQUENCE [LARGE SCALE GENOMIC DNA]</scope>
    <source>
        <strain evidence="2">CPCC 101403</strain>
    </source>
</reference>
<dbReference type="EMBL" id="JAVRQI010000025">
    <property type="protein sequence ID" value="MDT1064527.1"/>
    <property type="molecule type" value="Genomic_DNA"/>
</dbReference>
<dbReference type="RefSeq" id="WP_311761612.1">
    <property type="nucleotide sequence ID" value="NZ_JAVRQI010000025.1"/>
</dbReference>
<gene>
    <name evidence="1" type="ORF">RM190_21890</name>
</gene>
<keyword evidence="2" id="KW-1185">Reference proteome</keyword>
<accession>A0ABU3EJU6</accession>
<sequence length="523" mass="56822">MMMNLDFCFMDGAQTIAVTGWTTSPGPDLRLHVDDEVLRPVLVTRHVRRDLRSAEPMGVIALFDLSALPGGFAADRCTIHLADQQGFSEIHGQRLGEDARRLVEIGVDEVFFALLRVIAGRHLRIDDPQVGREIATRLRSSSSVARESENHVLAVDSCRGTASGQGAVIGWFMPAGASPDRLCALAVENEMVVPVDLMPGAMARPDLAGYASRYRFTGRDGYGGGWRFPHPPSGPVRLLLMVPGEHFLPGVIVDVEPAEAADLAQQVTTMSLGIDDMEARSNLRRAMLPVALPDPTPHVGDQAIVSMGDETLLVLDHDLPDHDLRDVLRRIGPHVPGKLRLHLLRQRISPAMQNGIEGAARETARDIVLDAAALTLGLPGAMPARVVFARSAALFQFPAAQLFAPQPAGPVVLLLDPIGTVMDAPPAQADRFARDLLPFALSMEGPAFFLMLAQTPQCFLTFEARVRLLVEQLVARNGATLRRVDACRYFEGKAGPHCQSFADGRDWHAYDAESRRLIPEAAA</sequence>
<dbReference type="Proteomes" id="UP001251085">
    <property type="component" value="Unassembled WGS sequence"/>
</dbReference>
<name>A0ABU3EJU6_9RHOB</name>
<comment type="caution">
    <text evidence="1">The sequence shown here is derived from an EMBL/GenBank/DDBJ whole genome shotgun (WGS) entry which is preliminary data.</text>
</comment>
<protein>
    <submittedName>
        <fullName evidence="1">Uncharacterized protein</fullName>
    </submittedName>
</protein>